<dbReference type="Pfam" id="PF11680">
    <property type="entry name" value="DUF3276"/>
    <property type="match status" value="1"/>
</dbReference>
<accession>A0A806KDV1</accession>
<evidence type="ECO:0008006" key="5">
    <source>
        <dbReference type="Google" id="ProtNLM"/>
    </source>
</evidence>
<name>A0A806KDV1_9BACT</name>
<feature type="region of interest" description="Disordered" evidence="3">
    <location>
        <begin position="76"/>
        <end position="122"/>
    </location>
</feature>
<keyword evidence="2" id="KW-0238">DNA-binding</keyword>
<dbReference type="GO" id="GO:0000977">
    <property type="term" value="F:RNA polymerase II transcription regulatory region sequence-specific DNA binding"/>
    <property type="evidence" value="ECO:0007669"/>
    <property type="project" value="InterPro"/>
</dbReference>
<proteinExistence type="inferred from homology"/>
<dbReference type="GO" id="GO:0032422">
    <property type="term" value="F:purine-rich negative regulatory element binding"/>
    <property type="evidence" value="ECO:0007669"/>
    <property type="project" value="InterPro"/>
</dbReference>
<organism evidence="4">
    <name type="scientific">uncultured bacterium contig00142</name>
    <dbReference type="NCBI Taxonomy" id="1181584"/>
    <lineage>
        <taxon>Bacteria</taxon>
        <taxon>environmental samples</taxon>
    </lineage>
</organism>
<evidence type="ECO:0000313" key="4">
    <source>
        <dbReference type="EMBL" id="AGS52787.1"/>
    </source>
</evidence>
<evidence type="ECO:0000256" key="2">
    <source>
        <dbReference type="ARBA" id="ARBA00023125"/>
    </source>
</evidence>
<dbReference type="SMART" id="SM00712">
    <property type="entry name" value="PUR"/>
    <property type="match status" value="1"/>
</dbReference>
<dbReference type="AlphaFoldDB" id="A0A806KDV1"/>
<dbReference type="EMBL" id="JQ844209">
    <property type="protein sequence ID" value="AGS52787.1"/>
    <property type="molecule type" value="Genomic_DNA"/>
</dbReference>
<sequence length="122" mass="13903">MGVRGELFSSRVILPNRTYFFNVKENRMGDLYLNIVESKNKETGGFDRQSVILFADDLQEFLKGFDESLKVLEKAVRDKKHGGKPKRDGAGEHEEGGEKHARGHKRESSRGGKRVVVKKRDK</sequence>
<evidence type="ECO:0000256" key="3">
    <source>
        <dbReference type="SAM" id="MobiDB-lite"/>
    </source>
</evidence>
<feature type="compositionally biased region" description="Basic and acidic residues" evidence="3">
    <location>
        <begin position="85"/>
        <end position="110"/>
    </location>
</feature>
<comment type="similarity">
    <text evidence="1">Belongs to the PUR DNA-binding protein family.</text>
</comment>
<evidence type="ECO:0000256" key="1">
    <source>
        <dbReference type="ARBA" id="ARBA00009251"/>
    </source>
</evidence>
<dbReference type="Gene3D" id="3.10.450.700">
    <property type="match status" value="1"/>
</dbReference>
<reference evidence="4" key="1">
    <citation type="submission" date="2012-03" db="EMBL/GenBank/DDBJ databases">
        <title>Functional metagenomics reveals considerable lignocellulase gene clusters in the gut microbiome of a wood-feeding higher termite.</title>
        <authorList>
            <person name="Liu N."/>
        </authorList>
    </citation>
    <scope>NUCLEOTIDE SEQUENCE</scope>
</reference>
<feature type="compositionally biased region" description="Basic residues" evidence="3">
    <location>
        <begin position="111"/>
        <end position="122"/>
    </location>
</feature>
<dbReference type="InterPro" id="IPR006628">
    <property type="entry name" value="PUR-bd_fam"/>
</dbReference>
<protein>
    <recommendedName>
        <fullName evidence="5">PUR-alpha/beta/gamma DNA/RNA-binding protein</fullName>
    </recommendedName>
</protein>